<keyword evidence="1" id="KW-0833">Ubl conjugation pathway</keyword>
<accession>A0A8S1MJI1</accession>
<dbReference type="AlphaFoldDB" id="A0A8S1MJI1"/>
<keyword evidence="1" id="KW-0788">Thiol protease</keyword>
<organism evidence="3 4">
    <name type="scientific">Paramecium sonneborni</name>
    <dbReference type="NCBI Taxonomy" id="65129"/>
    <lineage>
        <taxon>Eukaryota</taxon>
        <taxon>Sar</taxon>
        <taxon>Alveolata</taxon>
        <taxon>Ciliophora</taxon>
        <taxon>Intramacronucleata</taxon>
        <taxon>Oligohymenophorea</taxon>
        <taxon>Peniculida</taxon>
        <taxon>Parameciidae</taxon>
        <taxon>Paramecium</taxon>
    </lineage>
</organism>
<evidence type="ECO:0000256" key="1">
    <source>
        <dbReference type="RuleBase" id="RU366025"/>
    </source>
</evidence>
<dbReference type="PROSITE" id="PS00972">
    <property type="entry name" value="USP_1"/>
    <property type="match status" value="1"/>
</dbReference>
<keyword evidence="1" id="KW-0645">Protease</keyword>
<dbReference type="GO" id="GO:0016579">
    <property type="term" value="P:protein deubiquitination"/>
    <property type="evidence" value="ECO:0007669"/>
    <property type="project" value="InterPro"/>
</dbReference>
<reference evidence="3" key="1">
    <citation type="submission" date="2021-01" db="EMBL/GenBank/DDBJ databases">
        <authorList>
            <consortium name="Genoscope - CEA"/>
            <person name="William W."/>
        </authorList>
    </citation>
    <scope>NUCLEOTIDE SEQUENCE</scope>
</reference>
<dbReference type="GO" id="GO:0005829">
    <property type="term" value="C:cytosol"/>
    <property type="evidence" value="ECO:0007669"/>
    <property type="project" value="TreeGrafter"/>
</dbReference>
<evidence type="ECO:0000313" key="4">
    <source>
        <dbReference type="Proteomes" id="UP000692954"/>
    </source>
</evidence>
<keyword evidence="1" id="KW-0378">Hydrolase</keyword>
<dbReference type="GO" id="GO:0005634">
    <property type="term" value="C:nucleus"/>
    <property type="evidence" value="ECO:0007669"/>
    <property type="project" value="TreeGrafter"/>
</dbReference>
<dbReference type="Proteomes" id="UP000692954">
    <property type="component" value="Unassembled WGS sequence"/>
</dbReference>
<dbReference type="GO" id="GO:0004843">
    <property type="term" value="F:cysteine-type deubiquitinase activity"/>
    <property type="evidence" value="ECO:0007669"/>
    <property type="project" value="UniProtKB-UniRule"/>
</dbReference>
<comment type="catalytic activity">
    <reaction evidence="1">
        <text>Thiol-dependent hydrolysis of ester, thioester, amide, peptide and isopeptide bonds formed by the C-terminal Gly of ubiquitin (a 76-residue protein attached to proteins as an intracellular targeting signal).</text>
        <dbReference type="EC" id="3.4.19.12"/>
    </reaction>
</comment>
<dbReference type="GO" id="GO:0031647">
    <property type="term" value="P:regulation of protein stability"/>
    <property type="evidence" value="ECO:0007669"/>
    <property type="project" value="TreeGrafter"/>
</dbReference>
<dbReference type="EMBL" id="CAJJDN010000036">
    <property type="protein sequence ID" value="CAD8077733.1"/>
    <property type="molecule type" value="Genomic_DNA"/>
</dbReference>
<dbReference type="GO" id="GO:0006508">
    <property type="term" value="P:proteolysis"/>
    <property type="evidence" value="ECO:0007669"/>
    <property type="project" value="UniProtKB-KW"/>
</dbReference>
<comment type="similarity">
    <text evidence="1">Belongs to the peptidase C19 family.</text>
</comment>
<feature type="domain" description="USP" evidence="2">
    <location>
        <begin position="99"/>
        <end position="462"/>
    </location>
</feature>
<keyword evidence="4" id="KW-1185">Reference proteome</keyword>
<dbReference type="InterPro" id="IPR018200">
    <property type="entry name" value="USP_CS"/>
</dbReference>
<dbReference type="InterPro" id="IPR001394">
    <property type="entry name" value="Peptidase_C19_UCH"/>
</dbReference>
<dbReference type="InterPro" id="IPR050164">
    <property type="entry name" value="Peptidase_C19"/>
</dbReference>
<dbReference type="PROSITE" id="PS50235">
    <property type="entry name" value="USP_3"/>
    <property type="match status" value="1"/>
</dbReference>
<sequence>MSNQQIQIDENTINQLQQAGYTINQILLAIEAVNSQNDLSQFNKYLKYAQNNYDELYSIVYPQQKTFKSNQPFQSNNSSNQIKKQNSTKIMTRNSQLPVGLINGGNICYFNSLLQLMLRNPIFVKIIFNYQVQFCNDKFDNFLNSLQKLFANLLLSNSVCYDASEVLQFMFWNQQDLELIGKQQDFRELCELFLQRVDQSLMEKRNSPYQSQPILESDFFFKNQILQKQFLLSDNFQKNILFIPADLNFTSIYNTLFNGFGQQQKELKIPENLFFSISRYSFNRNTQNVVKLTSDFTIHTEIYIDFILKYIPEVNQLFQNFNDSKNYSIESNLDYQQFQKQIDSFQDVIKYYQTIQNHNMIQQLTSDLNLLKIQDSSQFSKKERNYRWLHQQLSQFCFQKYYLHSIVVHLGNANKGHYFIYIYNFSKQKWFSYNDAIVEQVLEDDVLKISKNNGYIVTYISEQQRQAIKQQEEIIDIIQQNNLSYELYETLELQQMIPFNLFQEIYSHNLNLIN</sequence>
<gene>
    <name evidence="3" type="ORF">PSON_ATCC_30995.1.T0360279</name>
</gene>
<dbReference type="PANTHER" id="PTHR24006:SF644">
    <property type="entry name" value="UBIQUITIN CARBOXYL-TERMINAL HYDROLASE 7"/>
    <property type="match status" value="1"/>
</dbReference>
<dbReference type="InterPro" id="IPR028889">
    <property type="entry name" value="USP"/>
</dbReference>
<proteinExistence type="inferred from homology"/>
<evidence type="ECO:0000259" key="2">
    <source>
        <dbReference type="PROSITE" id="PS50235"/>
    </source>
</evidence>
<dbReference type="Pfam" id="PF00443">
    <property type="entry name" value="UCH"/>
    <property type="match status" value="1"/>
</dbReference>
<comment type="caution">
    <text evidence="3">The sequence shown here is derived from an EMBL/GenBank/DDBJ whole genome shotgun (WGS) entry which is preliminary data.</text>
</comment>
<dbReference type="PROSITE" id="PS00973">
    <property type="entry name" value="USP_2"/>
    <property type="match status" value="1"/>
</dbReference>
<dbReference type="EC" id="3.4.19.12" evidence="1"/>
<dbReference type="OrthoDB" id="2420415at2759"/>
<protein>
    <recommendedName>
        <fullName evidence="1">Ubiquitin carboxyl-terminal hydrolase</fullName>
        <ecNumber evidence="1">3.4.19.12</ecNumber>
    </recommendedName>
</protein>
<dbReference type="PANTHER" id="PTHR24006">
    <property type="entry name" value="UBIQUITIN CARBOXYL-TERMINAL HYDROLASE"/>
    <property type="match status" value="1"/>
</dbReference>
<name>A0A8S1MJI1_9CILI</name>
<evidence type="ECO:0000313" key="3">
    <source>
        <dbReference type="EMBL" id="CAD8077733.1"/>
    </source>
</evidence>